<accession>A0A0A0ETA5</accession>
<dbReference type="Gene3D" id="1.10.860.10">
    <property type="entry name" value="DNAb Helicase, Chain A"/>
    <property type="match status" value="1"/>
</dbReference>
<keyword evidence="8" id="KW-0238">DNA-binding</keyword>
<keyword evidence="14" id="KW-1185">Reference proteome</keyword>
<dbReference type="InterPro" id="IPR007693">
    <property type="entry name" value="DNA_helicase_DnaB-like_N"/>
</dbReference>
<comment type="catalytic activity">
    <reaction evidence="11">
        <text>ATP + H2O = ADP + phosphate + H(+)</text>
        <dbReference type="Rhea" id="RHEA:13065"/>
        <dbReference type="ChEBI" id="CHEBI:15377"/>
        <dbReference type="ChEBI" id="CHEBI:15378"/>
        <dbReference type="ChEBI" id="CHEBI:30616"/>
        <dbReference type="ChEBI" id="CHEBI:43474"/>
        <dbReference type="ChEBI" id="CHEBI:456216"/>
        <dbReference type="EC" id="5.6.2.3"/>
    </reaction>
</comment>
<dbReference type="Pfam" id="PF00772">
    <property type="entry name" value="DnaB"/>
    <property type="match status" value="1"/>
</dbReference>
<keyword evidence="7" id="KW-0067">ATP-binding</keyword>
<keyword evidence="9" id="KW-0413">Isomerase</keyword>
<dbReference type="OrthoDB" id="6054086at2"/>
<evidence type="ECO:0000256" key="10">
    <source>
        <dbReference type="ARBA" id="ARBA00044969"/>
    </source>
</evidence>
<dbReference type="InterPro" id="IPR007694">
    <property type="entry name" value="DNA_helicase_DnaB-like_C"/>
</dbReference>
<keyword evidence="6 13" id="KW-0347">Helicase</keyword>
<dbReference type="InterPro" id="IPR016136">
    <property type="entry name" value="DNA_helicase_N/primase_C"/>
</dbReference>
<dbReference type="STRING" id="913325.N799_09910"/>
<evidence type="ECO:0000256" key="6">
    <source>
        <dbReference type="ARBA" id="ARBA00022806"/>
    </source>
</evidence>
<reference evidence="13 14" key="1">
    <citation type="journal article" date="2015" name="Stand. Genomic Sci.">
        <title>Genomic information of the arsenic-resistant bacterium Lysobacter arseniciresistens type strain ZS79(T) and comparison of Lysobacter draft genomes.</title>
        <authorList>
            <person name="Liu L."/>
            <person name="Zhang S."/>
            <person name="Luo M."/>
            <person name="Wang G."/>
        </authorList>
    </citation>
    <scope>NUCLEOTIDE SEQUENCE [LARGE SCALE GENOMIC DNA]</scope>
    <source>
        <strain evidence="13 14">ZS79</strain>
    </source>
</reference>
<dbReference type="PROSITE" id="PS51199">
    <property type="entry name" value="SF4_HELICASE"/>
    <property type="match status" value="1"/>
</dbReference>
<keyword evidence="3" id="KW-0235">DNA replication</keyword>
<dbReference type="PANTHER" id="PTHR30153:SF2">
    <property type="entry name" value="REPLICATIVE DNA HELICASE"/>
    <property type="match status" value="1"/>
</dbReference>
<evidence type="ECO:0000256" key="11">
    <source>
        <dbReference type="ARBA" id="ARBA00048954"/>
    </source>
</evidence>
<dbReference type="CDD" id="cd00984">
    <property type="entry name" value="DnaB_C"/>
    <property type="match status" value="1"/>
</dbReference>
<evidence type="ECO:0000256" key="3">
    <source>
        <dbReference type="ARBA" id="ARBA00022705"/>
    </source>
</evidence>
<evidence type="ECO:0000256" key="5">
    <source>
        <dbReference type="ARBA" id="ARBA00022801"/>
    </source>
</evidence>
<sequence length="424" mass="46084">MQTPSHAEEAVLGGLIVNNEAFHDVAPLLSADHFTSPFRRRLWVAIRDRVLAGEEADVITLAEALPDDTSDIFDLAANAYTGRTTPIYAAIIRDNWRRREAAGIAQRLLAGARDAELGAVDAAIADLMALSASMVEHEFTGKQALSMAFTQAEEANRNGGLLPGITTGLRELDSILGGWHDSDLTIIGGRPAMGKTAFLLGLVEAAADTGVPVGLISAEQPTLQIGVRRMALASGVGAAAIRAGNFHEEDWAKLADGMARAKERPMWIYDRSAVTLDELVGVARKWKHQYGIRVLFVDYAQRITVPGADRITEVAAVARGLKNLARDLQIPVVSLAQVVKGVDTRPDKRPTAGDLANSDELTREADQILMLYRDEVYHRDSPDRGIAEILIEKNRHGPTGYKRVAFKGETMRFADPASGMEDYR</sequence>
<feature type="domain" description="SF4 helicase" evidence="12">
    <location>
        <begin position="158"/>
        <end position="420"/>
    </location>
</feature>
<evidence type="ECO:0000256" key="7">
    <source>
        <dbReference type="ARBA" id="ARBA00022840"/>
    </source>
</evidence>
<organism evidence="13 14">
    <name type="scientific">Lysobacter arseniciresistens ZS79</name>
    <dbReference type="NCBI Taxonomy" id="913325"/>
    <lineage>
        <taxon>Bacteria</taxon>
        <taxon>Pseudomonadati</taxon>
        <taxon>Pseudomonadota</taxon>
        <taxon>Gammaproteobacteria</taxon>
        <taxon>Lysobacterales</taxon>
        <taxon>Lysobacteraceae</taxon>
        <taxon>Novilysobacter</taxon>
    </lineage>
</organism>
<dbReference type="SUPFAM" id="SSF52540">
    <property type="entry name" value="P-loop containing nucleoside triphosphate hydrolases"/>
    <property type="match status" value="1"/>
</dbReference>
<evidence type="ECO:0000256" key="8">
    <source>
        <dbReference type="ARBA" id="ARBA00023125"/>
    </source>
</evidence>
<gene>
    <name evidence="13" type="ORF">N799_09910</name>
</gene>
<evidence type="ECO:0000256" key="1">
    <source>
        <dbReference type="ARBA" id="ARBA00008428"/>
    </source>
</evidence>
<dbReference type="GO" id="GO:0006269">
    <property type="term" value="P:DNA replication, synthesis of primer"/>
    <property type="evidence" value="ECO:0007669"/>
    <property type="project" value="UniProtKB-KW"/>
</dbReference>
<dbReference type="SUPFAM" id="SSF48024">
    <property type="entry name" value="N-terminal domain of DnaB helicase"/>
    <property type="match status" value="1"/>
</dbReference>
<dbReference type="Pfam" id="PF03796">
    <property type="entry name" value="DnaB_C"/>
    <property type="match status" value="1"/>
</dbReference>
<dbReference type="PANTHER" id="PTHR30153">
    <property type="entry name" value="REPLICATIVE DNA HELICASE DNAB"/>
    <property type="match status" value="1"/>
</dbReference>
<dbReference type="Proteomes" id="UP000029989">
    <property type="component" value="Unassembled WGS sequence"/>
</dbReference>
<comment type="caution">
    <text evidence="13">The sequence shown here is derived from an EMBL/GenBank/DDBJ whole genome shotgun (WGS) entry which is preliminary data.</text>
</comment>
<dbReference type="GO" id="GO:0005524">
    <property type="term" value="F:ATP binding"/>
    <property type="evidence" value="ECO:0007669"/>
    <property type="project" value="UniProtKB-KW"/>
</dbReference>
<keyword evidence="4" id="KW-0547">Nucleotide-binding</keyword>
<evidence type="ECO:0000256" key="9">
    <source>
        <dbReference type="ARBA" id="ARBA00023235"/>
    </source>
</evidence>
<dbReference type="GO" id="GO:0005829">
    <property type="term" value="C:cytosol"/>
    <property type="evidence" value="ECO:0007669"/>
    <property type="project" value="TreeGrafter"/>
</dbReference>
<dbReference type="eggNOG" id="COG0305">
    <property type="taxonomic scope" value="Bacteria"/>
</dbReference>
<name>A0A0A0ETA5_9GAMM</name>
<evidence type="ECO:0000256" key="4">
    <source>
        <dbReference type="ARBA" id="ARBA00022741"/>
    </source>
</evidence>
<evidence type="ECO:0000313" key="13">
    <source>
        <dbReference type="EMBL" id="KGM54186.1"/>
    </source>
</evidence>
<keyword evidence="5" id="KW-0378">Hydrolase</keyword>
<dbReference type="GO" id="GO:0016787">
    <property type="term" value="F:hydrolase activity"/>
    <property type="evidence" value="ECO:0007669"/>
    <property type="project" value="UniProtKB-KW"/>
</dbReference>
<dbReference type="InterPro" id="IPR036185">
    <property type="entry name" value="DNA_heli_DnaB-like_N_sf"/>
</dbReference>
<dbReference type="GO" id="GO:1990077">
    <property type="term" value="C:primosome complex"/>
    <property type="evidence" value="ECO:0007669"/>
    <property type="project" value="UniProtKB-KW"/>
</dbReference>
<dbReference type="Gene3D" id="3.40.50.300">
    <property type="entry name" value="P-loop containing nucleotide triphosphate hydrolases"/>
    <property type="match status" value="1"/>
</dbReference>
<dbReference type="RefSeq" id="WP_036212713.1">
    <property type="nucleotide sequence ID" value="NZ_AVPT01000029.1"/>
</dbReference>
<dbReference type="InterPro" id="IPR027417">
    <property type="entry name" value="P-loop_NTPase"/>
</dbReference>
<comment type="similarity">
    <text evidence="1">Belongs to the helicase family. DnaB subfamily.</text>
</comment>
<proteinExistence type="inferred from homology"/>
<evidence type="ECO:0000259" key="12">
    <source>
        <dbReference type="PROSITE" id="PS51199"/>
    </source>
</evidence>
<evidence type="ECO:0000256" key="2">
    <source>
        <dbReference type="ARBA" id="ARBA00022515"/>
    </source>
</evidence>
<dbReference type="AlphaFoldDB" id="A0A0A0ETA5"/>
<evidence type="ECO:0000313" key="14">
    <source>
        <dbReference type="Proteomes" id="UP000029989"/>
    </source>
</evidence>
<dbReference type="EC" id="5.6.2.3" evidence="10"/>
<dbReference type="EMBL" id="AVPT01000029">
    <property type="protein sequence ID" value="KGM54186.1"/>
    <property type="molecule type" value="Genomic_DNA"/>
</dbReference>
<protein>
    <recommendedName>
        <fullName evidence="10">DNA 5'-3' helicase</fullName>
        <ecNumber evidence="10">5.6.2.3</ecNumber>
    </recommendedName>
</protein>
<keyword evidence="2" id="KW-0639">Primosome</keyword>
<dbReference type="GO" id="GO:0003677">
    <property type="term" value="F:DNA binding"/>
    <property type="evidence" value="ECO:0007669"/>
    <property type="project" value="UniProtKB-KW"/>
</dbReference>
<dbReference type="GO" id="GO:0043139">
    <property type="term" value="F:5'-3' DNA helicase activity"/>
    <property type="evidence" value="ECO:0007669"/>
    <property type="project" value="UniProtKB-EC"/>
</dbReference>